<dbReference type="Proteomes" id="UP000198287">
    <property type="component" value="Unassembled WGS sequence"/>
</dbReference>
<gene>
    <name evidence="2" type="ORF">Fcan01_26632</name>
</gene>
<evidence type="ECO:0000313" key="2">
    <source>
        <dbReference type="EMBL" id="OXA38587.1"/>
    </source>
</evidence>
<keyword evidence="1" id="KW-0812">Transmembrane</keyword>
<keyword evidence="1" id="KW-1133">Transmembrane helix</keyword>
<dbReference type="AlphaFoldDB" id="A0A226D1K7"/>
<keyword evidence="1" id="KW-0472">Membrane</keyword>
<protein>
    <submittedName>
        <fullName evidence="2">Uncharacterized protein</fullName>
    </submittedName>
</protein>
<comment type="caution">
    <text evidence="2">The sequence shown here is derived from an EMBL/GenBank/DDBJ whole genome shotgun (WGS) entry which is preliminary data.</text>
</comment>
<evidence type="ECO:0000313" key="3">
    <source>
        <dbReference type="Proteomes" id="UP000198287"/>
    </source>
</evidence>
<feature type="transmembrane region" description="Helical" evidence="1">
    <location>
        <begin position="71"/>
        <end position="92"/>
    </location>
</feature>
<reference evidence="2 3" key="1">
    <citation type="submission" date="2015-12" db="EMBL/GenBank/DDBJ databases">
        <title>The genome of Folsomia candida.</title>
        <authorList>
            <person name="Faddeeva A."/>
            <person name="Derks M.F."/>
            <person name="Anvar Y."/>
            <person name="Smit S."/>
            <person name="Van Straalen N."/>
            <person name="Roelofs D."/>
        </authorList>
    </citation>
    <scope>NUCLEOTIDE SEQUENCE [LARGE SCALE GENOMIC DNA]</scope>
    <source>
        <strain evidence="2 3">VU population</strain>
        <tissue evidence="2">Whole body</tissue>
    </source>
</reference>
<accession>A0A226D1K7</accession>
<organism evidence="2 3">
    <name type="scientific">Folsomia candida</name>
    <name type="common">Springtail</name>
    <dbReference type="NCBI Taxonomy" id="158441"/>
    <lineage>
        <taxon>Eukaryota</taxon>
        <taxon>Metazoa</taxon>
        <taxon>Ecdysozoa</taxon>
        <taxon>Arthropoda</taxon>
        <taxon>Hexapoda</taxon>
        <taxon>Collembola</taxon>
        <taxon>Entomobryomorpha</taxon>
        <taxon>Isotomoidea</taxon>
        <taxon>Isotomidae</taxon>
        <taxon>Proisotominae</taxon>
        <taxon>Folsomia</taxon>
    </lineage>
</organism>
<dbReference type="EMBL" id="LNIX01000044">
    <property type="protein sequence ID" value="OXA38587.1"/>
    <property type="molecule type" value="Genomic_DNA"/>
</dbReference>
<feature type="transmembrane region" description="Helical" evidence="1">
    <location>
        <begin position="41"/>
        <end position="59"/>
    </location>
</feature>
<proteinExistence type="predicted"/>
<keyword evidence="3" id="KW-1185">Reference proteome</keyword>
<name>A0A226D1K7_FOLCA</name>
<evidence type="ECO:0000256" key="1">
    <source>
        <dbReference type="SAM" id="Phobius"/>
    </source>
</evidence>
<sequence>MAEITINLEEGSSKSVEAPLRRCNVRRAAAKGTEPPRKARISVYITTMTCLFTLTVLARSNEEVVQPWESIRGLTGLLVFLFAGVTACNMFLEWTEGEMKRGRPYITSHYVKASIFRIRLKYTSKNLSFHPYKGNLRGAGRVQDIRQHKWIFYTRFFLTLGETDEKTDFDALFSLKWWKKPEPPVEGQEVVHFATFVSNFLETLDTKLTQLSSNISSSNELDVYIAAVRLWSISPPSDRDGEIRSKWVNFLNEMATFLEDRYKKPDAAKK</sequence>